<dbReference type="EMBL" id="CP051677">
    <property type="protein sequence ID" value="QJD80689.1"/>
    <property type="molecule type" value="Genomic_DNA"/>
</dbReference>
<sequence length="76" mass="8611">MTKQAIIDRTVKAISQLPDDKAAEISDFVEFISKRYEEQQLTAGLQTAMAESQAFSFLQDDDDIYSVDDLKVPHNE</sequence>
<dbReference type="KEGG" id="srho:HH216_21405"/>
<organism evidence="1 2">
    <name type="scientific">Spirosoma rhododendri</name>
    <dbReference type="NCBI Taxonomy" id="2728024"/>
    <lineage>
        <taxon>Bacteria</taxon>
        <taxon>Pseudomonadati</taxon>
        <taxon>Bacteroidota</taxon>
        <taxon>Cytophagia</taxon>
        <taxon>Cytophagales</taxon>
        <taxon>Cytophagaceae</taxon>
        <taxon>Spirosoma</taxon>
    </lineage>
</organism>
<reference evidence="1 2" key="1">
    <citation type="submission" date="2020-04" db="EMBL/GenBank/DDBJ databases">
        <title>Genome sequencing of novel species.</title>
        <authorList>
            <person name="Heo J."/>
            <person name="Kim S.-J."/>
            <person name="Kim J.-S."/>
            <person name="Hong S.-B."/>
            <person name="Kwon S.-W."/>
        </authorList>
    </citation>
    <scope>NUCLEOTIDE SEQUENCE [LARGE SCALE GENOMIC DNA]</scope>
    <source>
        <strain evidence="1 2">CJU-R4</strain>
    </source>
</reference>
<dbReference type="AlphaFoldDB" id="A0A7L5DQI4"/>
<dbReference type="Proteomes" id="UP000501128">
    <property type="component" value="Chromosome"/>
</dbReference>
<evidence type="ECO:0000313" key="1">
    <source>
        <dbReference type="EMBL" id="QJD80689.1"/>
    </source>
</evidence>
<protein>
    <recommendedName>
        <fullName evidence="3">DUF2281 domain-containing protein</fullName>
    </recommendedName>
</protein>
<evidence type="ECO:0000313" key="2">
    <source>
        <dbReference type="Proteomes" id="UP000501128"/>
    </source>
</evidence>
<gene>
    <name evidence="1" type="ORF">HH216_21405</name>
</gene>
<accession>A0A7L5DQI4</accession>
<evidence type="ECO:0008006" key="3">
    <source>
        <dbReference type="Google" id="ProtNLM"/>
    </source>
</evidence>
<name>A0A7L5DQI4_9BACT</name>
<keyword evidence="2" id="KW-1185">Reference proteome</keyword>
<dbReference type="RefSeq" id="WP_169552709.1">
    <property type="nucleotide sequence ID" value="NZ_CP051677.1"/>
</dbReference>
<proteinExistence type="predicted"/>